<proteinExistence type="predicted"/>
<dbReference type="InterPro" id="IPR002491">
    <property type="entry name" value="ABC_transptr_periplasmic_BD"/>
</dbReference>
<organism evidence="3 4">
    <name type="scientific">Deinococcus peraridilitoris (strain DSM 19664 / LMG 22246 / CIP 109416 / KR-200)</name>
    <dbReference type="NCBI Taxonomy" id="937777"/>
    <lineage>
        <taxon>Bacteria</taxon>
        <taxon>Thermotogati</taxon>
        <taxon>Deinococcota</taxon>
        <taxon>Deinococci</taxon>
        <taxon>Deinococcales</taxon>
        <taxon>Deinococcaceae</taxon>
        <taxon>Deinococcus</taxon>
    </lineage>
</organism>
<dbReference type="PANTHER" id="PTHR42860">
    <property type="entry name" value="VITAMIN B12-BINDING PROTEIN"/>
    <property type="match status" value="1"/>
</dbReference>
<dbReference type="InterPro" id="IPR051030">
    <property type="entry name" value="Vitamin_B12-ABC_binding"/>
</dbReference>
<dbReference type="KEGG" id="dpd:Deipe_0131"/>
<dbReference type="PROSITE" id="PS50983">
    <property type="entry name" value="FE_B12_PBP"/>
    <property type="match status" value="1"/>
</dbReference>
<dbReference type="eggNOG" id="COG0614">
    <property type="taxonomic scope" value="Bacteria"/>
</dbReference>
<dbReference type="EMBL" id="CP003382">
    <property type="protein sequence ID" value="AFZ65739.1"/>
    <property type="molecule type" value="Genomic_DNA"/>
</dbReference>
<evidence type="ECO:0000313" key="3">
    <source>
        <dbReference type="EMBL" id="AFZ65739.1"/>
    </source>
</evidence>
<feature type="domain" description="Fe/B12 periplasmic-binding" evidence="2">
    <location>
        <begin position="2"/>
        <end position="244"/>
    </location>
</feature>
<dbReference type="NCBIfam" id="NF038402">
    <property type="entry name" value="TroA_like"/>
    <property type="match status" value="1"/>
</dbReference>
<sequence length="244" mass="26513">MRLASLTCSNTEILVALGLHPSLVAVDSHSDAPEVAHLPRLGPDLNIDVDALATFRPDLVLSSLSVPGMEQVVARVEAAGLRQLILDPQGWPDVLRDIEEVGAALNASGRARQVVRTLQDEVRLLQRPGVRRLRVAVEWWPRPIIVAGRLSWVTDMLQDLGAQNAFADREVRSTPVSRADWQSAAPDLIVVSWCGVRRLRPEVVEARGLGVPVVCIPESGLGRPGPRLIEGYRALAHALDTLGN</sequence>
<evidence type="ECO:0000259" key="2">
    <source>
        <dbReference type="PROSITE" id="PS50983"/>
    </source>
</evidence>
<dbReference type="AlphaFoldDB" id="K9ZX24"/>
<reference evidence="4" key="1">
    <citation type="submission" date="2012-03" db="EMBL/GenBank/DDBJ databases">
        <title>Complete sequence of chromosome of Deinococcus peraridilitoris DSM 19664.</title>
        <authorList>
            <person name="Lucas S."/>
            <person name="Copeland A."/>
            <person name="Lapidus A."/>
            <person name="Glavina del Rio T."/>
            <person name="Dalin E."/>
            <person name="Tice H."/>
            <person name="Bruce D."/>
            <person name="Goodwin L."/>
            <person name="Pitluck S."/>
            <person name="Peters L."/>
            <person name="Mikhailova N."/>
            <person name="Lu M."/>
            <person name="Kyrpides N."/>
            <person name="Mavromatis K."/>
            <person name="Ivanova N."/>
            <person name="Brettin T."/>
            <person name="Detter J.C."/>
            <person name="Han C."/>
            <person name="Larimer F."/>
            <person name="Land M."/>
            <person name="Hauser L."/>
            <person name="Markowitz V."/>
            <person name="Cheng J.-F."/>
            <person name="Hugenholtz P."/>
            <person name="Woyke T."/>
            <person name="Wu D."/>
            <person name="Pukall R."/>
            <person name="Steenblock K."/>
            <person name="Brambilla E."/>
            <person name="Klenk H.-P."/>
            <person name="Eisen J.A."/>
        </authorList>
    </citation>
    <scope>NUCLEOTIDE SEQUENCE [LARGE SCALE GENOMIC DNA]</scope>
    <source>
        <strain evidence="4">DSM 19664 / LMG 22246 / CIP 109416 / KR-200</strain>
    </source>
</reference>
<dbReference type="PANTHER" id="PTHR42860:SF2">
    <property type="entry name" value="BLL4160 PROTEIN"/>
    <property type="match status" value="1"/>
</dbReference>
<dbReference type="HOGENOM" id="CLU_038034_2_8_0"/>
<dbReference type="RefSeq" id="WP_015234050.1">
    <property type="nucleotide sequence ID" value="NC_019793.1"/>
</dbReference>
<name>K9ZX24_DEIPD</name>
<evidence type="ECO:0000313" key="4">
    <source>
        <dbReference type="Proteomes" id="UP000010467"/>
    </source>
</evidence>
<dbReference type="SUPFAM" id="SSF53807">
    <property type="entry name" value="Helical backbone' metal receptor"/>
    <property type="match status" value="1"/>
</dbReference>
<dbReference type="Gene3D" id="3.40.50.1980">
    <property type="entry name" value="Nitrogenase molybdenum iron protein domain"/>
    <property type="match status" value="2"/>
</dbReference>
<dbReference type="OrthoDB" id="9787772at2"/>
<dbReference type="STRING" id="937777.Deipe_0131"/>
<dbReference type="Proteomes" id="UP000010467">
    <property type="component" value="Chromosome"/>
</dbReference>
<keyword evidence="1" id="KW-0732">Signal</keyword>
<dbReference type="PATRIC" id="fig|937777.3.peg.137"/>
<evidence type="ECO:0000256" key="1">
    <source>
        <dbReference type="ARBA" id="ARBA00022729"/>
    </source>
</evidence>
<keyword evidence="4" id="KW-1185">Reference proteome</keyword>
<gene>
    <name evidence="3" type="ordered locus">Deipe_0131</name>
</gene>
<dbReference type="Pfam" id="PF01497">
    <property type="entry name" value="Peripla_BP_2"/>
    <property type="match status" value="1"/>
</dbReference>
<protein>
    <submittedName>
        <fullName evidence="3">ABC-type Fe3+-hydroxamate transport system, periplasmic component</fullName>
    </submittedName>
</protein>
<accession>K9ZX24</accession>
<dbReference type="InterPro" id="IPR054828">
    <property type="entry name" value="Vit_B12_bind_prot"/>
</dbReference>